<protein>
    <submittedName>
        <fullName evidence="1">Uncharacterized protein</fullName>
    </submittedName>
</protein>
<organism evidence="1 2">
    <name type="scientific">Brucella ciceri</name>
    <dbReference type="NCBI Taxonomy" id="391287"/>
    <lineage>
        <taxon>Bacteria</taxon>
        <taxon>Pseudomonadati</taxon>
        <taxon>Pseudomonadota</taxon>
        <taxon>Alphaproteobacteria</taxon>
        <taxon>Hyphomicrobiales</taxon>
        <taxon>Brucellaceae</taxon>
        <taxon>Brucella/Ochrobactrum group</taxon>
        <taxon>Brucella</taxon>
    </lineage>
</organism>
<evidence type="ECO:0000313" key="1">
    <source>
        <dbReference type="EMBL" id="NKC28296.1"/>
    </source>
</evidence>
<accession>A0ABX1DTP6</accession>
<dbReference type="EMBL" id="JAAVLR010000001">
    <property type="protein sequence ID" value="NKC28296.1"/>
    <property type="molecule type" value="Genomic_DNA"/>
</dbReference>
<keyword evidence="2" id="KW-1185">Reference proteome</keyword>
<gene>
    <name evidence="1" type="ORF">HED52_09815</name>
</gene>
<dbReference type="Proteomes" id="UP000568486">
    <property type="component" value="Unassembled WGS sequence"/>
</dbReference>
<comment type="caution">
    <text evidence="1">The sequence shown here is derived from an EMBL/GenBank/DDBJ whole genome shotgun (WGS) entry which is preliminary data.</text>
</comment>
<sequence length="125" mass="14286">MDRECSLTADFEEHTNSYWQGVPCPDSDPIWERIVNGSATIWGTEIKVKALEEIKRYWPKSLKTLEYSANAAGFGSFDGLVLPLTTQKGKFINIDYHIRMHDAKNCNFLNNMISFTENLPKKLAI</sequence>
<name>A0ABX1DTP6_9HYPH</name>
<evidence type="ECO:0000313" key="2">
    <source>
        <dbReference type="Proteomes" id="UP000568486"/>
    </source>
</evidence>
<reference evidence="1 2" key="1">
    <citation type="submission" date="2020-03" db="EMBL/GenBank/DDBJ databases">
        <title>Whole genome sequencing of clinical and environmental type strains of Ochrobactrum.</title>
        <authorList>
            <person name="Dharne M."/>
        </authorList>
    </citation>
    <scope>NUCLEOTIDE SEQUENCE [LARGE SCALE GENOMIC DNA]</scope>
    <source>
        <strain evidence="1 2">DSM 22292</strain>
    </source>
</reference>
<proteinExistence type="predicted"/>